<feature type="compositionally biased region" description="Basic and acidic residues" evidence="1">
    <location>
        <begin position="795"/>
        <end position="818"/>
    </location>
</feature>
<evidence type="ECO:0000313" key="3">
    <source>
        <dbReference type="EMBL" id="KIK52910.1"/>
    </source>
</evidence>
<keyword evidence="2" id="KW-0472">Membrane</keyword>
<feature type="compositionally biased region" description="Basic residues" evidence="1">
    <location>
        <begin position="600"/>
        <end position="612"/>
    </location>
</feature>
<feature type="compositionally biased region" description="Basic and acidic residues" evidence="1">
    <location>
        <begin position="158"/>
        <end position="174"/>
    </location>
</feature>
<keyword evidence="4" id="KW-1185">Reference proteome</keyword>
<dbReference type="AlphaFoldDB" id="A0A0D0ARB5"/>
<accession>A0A0D0ARB5</accession>
<feature type="region of interest" description="Disordered" evidence="1">
    <location>
        <begin position="795"/>
        <end position="822"/>
    </location>
</feature>
<feature type="transmembrane region" description="Helical" evidence="2">
    <location>
        <begin position="879"/>
        <end position="900"/>
    </location>
</feature>
<evidence type="ECO:0000313" key="4">
    <source>
        <dbReference type="Proteomes" id="UP000053593"/>
    </source>
</evidence>
<reference evidence="3 4" key="1">
    <citation type="submission" date="2014-04" db="EMBL/GenBank/DDBJ databases">
        <title>Evolutionary Origins and Diversification of the Mycorrhizal Mutualists.</title>
        <authorList>
            <consortium name="DOE Joint Genome Institute"/>
            <consortium name="Mycorrhizal Genomics Consortium"/>
            <person name="Kohler A."/>
            <person name="Kuo A."/>
            <person name="Nagy L.G."/>
            <person name="Floudas D."/>
            <person name="Copeland A."/>
            <person name="Barry K.W."/>
            <person name="Cichocki N."/>
            <person name="Veneault-Fourrey C."/>
            <person name="LaButti K."/>
            <person name="Lindquist E.A."/>
            <person name="Lipzen A."/>
            <person name="Lundell T."/>
            <person name="Morin E."/>
            <person name="Murat C."/>
            <person name="Riley R."/>
            <person name="Ohm R."/>
            <person name="Sun H."/>
            <person name="Tunlid A."/>
            <person name="Henrissat B."/>
            <person name="Grigoriev I.V."/>
            <person name="Hibbett D.S."/>
            <person name="Martin F."/>
        </authorList>
    </citation>
    <scope>NUCLEOTIDE SEQUENCE [LARGE SCALE GENOMIC DNA]</scope>
    <source>
        <strain evidence="3 4">FD-317 M1</strain>
    </source>
</reference>
<dbReference type="Proteomes" id="UP000053593">
    <property type="component" value="Unassembled WGS sequence"/>
</dbReference>
<feature type="compositionally biased region" description="Low complexity" evidence="1">
    <location>
        <begin position="115"/>
        <end position="135"/>
    </location>
</feature>
<feature type="compositionally biased region" description="Low complexity" evidence="1">
    <location>
        <begin position="183"/>
        <end position="205"/>
    </location>
</feature>
<feature type="compositionally biased region" description="Polar residues" evidence="1">
    <location>
        <begin position="7"/>
        <end position="20"/>
    </location>
</feature>
<feature type="region of interest" description="Disordered" evidence="1">
    <location>
        <begin position="583"/>
        <end position="644"/>
    </location>
</feature>
<feature type="region of interest" description="Disordered" evidence="1">
    <location>
        <begin position="456"/>
        <end position="514"/>
    </location>
</feature>
<keyword evidence="2" id="KW-1133">Transmembrane helix</keyword>
<feature type="region of interest" description="Disordered" evidence="1">
    <location>
        <begin position="114"/>
        <end position="225"/>
    </location>
</feature>
<dbReference type="HOGENOM" id="CLU_321057_0_0_1"/>
<feature type="compositionally biased region" description="Low complexity" evidence="1">
    <location>
        <begin position="678"/>
        <end position="691"/>
    </location>
</feature>
<keyword evidence="2" id="KW-0812">Transmembrane</keyword>
<feature type="region of interest" description="Disordered" evidence="1">
    <location>
        <begin position="61"/>
        <end position="97"/>
    </location>
</feature>
<proteinExistence type="predicted"/>
<feature type="region of interest" description="Disordered" evidence="1">
    <location>
        <begin position="678"/>
        <end position="722"/>
    </location>
</feature>
<name>A0A0D0ARB5_9AGAR</name>
<feature type="region of interest" description="Disordered" evidence="1">
    <location>
        <begin position="1"/>
        <end position="20"/>
    </location>
</feature>
<evidence type="ECO:0000256" key="1">
    <source>
        <dbReference type="SAM" id="MobiDB-lite"/>
    </source>
</evidence>
<dbReference type="OrthoDB" id="2997452at2759"/>
<organism evidence="3 4">
    <name type="scientific">Collybiopsis luxurians FD-317 M1</name>
    <dbReference type="NCBI Taxonomy" id="944289"/>
    <lineage>
        <taxon>Eukaryota</taxon>
        <taxon>Fungi</taxon>
        <taxon>Dikarya</taxon>
        <taxon>Basidiomycota</taxon>
        <taxon>Agaricomycotina</taxon>
        <taxon>Agaricomycetes</taxon>
        <taxon>Agaricomycetidae</taxon>
        <taxon>Agaricales</taxon>
        <taxon>Marasmiineae</taxon>
        <taxon>Omphalotaceae</taxon>
        <taxon>Collybiopsis</taxon>
        <taxon>Collybiopsis luxurians</taxon>
    </lineage>
</organism>
<evidence type="ECO:0000256" key="2">
    <source>
        <dbReference type="SAM" id="Phobius"/>
    </source>
</evidence>
<dbReference type="EMBL" id="KN834836">
    <property type="protein sequence ID" value="KIK52910.1"/>
    <property type="molecule type" value="Genomic_DNA"/>
</dbReference>
<gene>
    <name evidence="3" type="ORF">GYMLUDRAFT_49738</name>
</gene>
<sequence>MALEMDISSSGSDNSDTATPFLNDADIAREELIDQPEGSTDIDSTVSLASETQFESKVAEEVLPHEEWNSDAYVSPPSSASASILSMPDPLSSSNTTSVQYDTIHVSDYANILESGSGVSSPSLNSQNDDNVVAPQNPPAVVPEQQQRSNEAPPPPPVHEHRHDPDHSDHDHGSGSDSEVESESSFPSVTSSFFFSSPASVASHGPGDESQEEDGGESESSRGLTRGLRATRELIIPSLILPEAIVINPSYYPLETPHASKIVESRSQEVHSRPSELNAIRLLIVAPSDAQRVGDNEPLLSTRIKRELDEISRSNTLEGGSMVEICSVIPIGHDLESVLAAVTDSFSQNELFTAAVIVTEIGEALNETAEVSSSLVPVVHLNFGSLSPSDSLCSQPLPSAAFIVTNVQELHALLIQGPEISQQLRTEAVEKFMKWSSHRRDGEGSTQLKAIQSIVDRRTARSSRRGHGRLGPGIDSHTSLGHVKDDTIIGSSGPMRHNQQRVDEPLSSSKATFDSEGSWRQFKAQWEESWEDVYSSSHGNLQGNEGHDPLSKEVAVKLRQFGATAAPPPTDTSEEEDLLRTTRIPHAGPSTLASGAGTLKARKQGRLKKASLPRRSSSSSSSPLPATSPSLPATSSLPSTMPSSLSLSESLFVSADELPETPFLPPVPLVVAFPFPSSSNASSPYPPSSSRDASRSRTRTRPHSRGLNQAGGGGGKGSSRSPYRNLYDRYSYSSPSASSTTMPFILDLHAGRFDPLHLPSFIALSFSLLAPLRAHIWSAARTLVARPFQGVRRIERGRMSPNRDMEEDREREERRAQVDEEDDKLANSFDSVVSGGVCVTSGDGGSLVLSDHDGDVSLDQLDPGSEPSSSAYVLRLRKAVWPTGVMLVGGFLLGFAVGYFSGI</sequence>
<protein>
    <submittedName>
        <fullName evidence="3">Unplaced genomic scaffold GYMLUscaffold_88, whole genome shotgun sequence</fullName>
    </submittedName>
</protein>
<feature type="compositionally biased region" description="Low complexity" evidence="1">
    <location>
        <begin position="613"/>
        <end position="644"/>
    </location>
</feature>